<proteinExistence type="predicted"/>
<dbReference type="Proteomes" id="UP000789706">
    <property type="component" value="Unassembled WGS sequence"/>
</dbReference>
<name>A0A9N9H7Q7_9GLOM</name>
<reference evidence="1" key="1">
    <citation type="submission" date="2021-06" db="EMBL/GenBank/DDBJ databases">
        <authorList>
            <person name="Kallberg Y."/>
            <person name="Tangrot J."/>
            <person name="Rosling A."/>
        </authorList>
    </citation>
    <scope>NUCLEOTIDE SEQUENCE</scope>
    <source>
        <strain evidence="1">AZ414A</strain>
    </source>
</reference>
<sequence>ADQWWDNRQYRRNKRVKKQKKFLWNVKKSTVEQWDKFASALDEELSTNTGILNENT</sequence>
<gene>
    <name evidence="1" type="ORF">DEBURN_LOCUS11899</name>
</gene>
<accession>A0A9N9H7Q7</accession>
<dbReference type="EMBL" id="CAJVPK010009135">
    <property type="protein sequence ID" value="CAG8665206.1"/>
    <property type="molecule type" value="Genomic_DNA"/>
</dbReference>
<feature type="non-terminal residue" evidence="1">
    <location>
        <position position="1"/>
    </location>
</feature>
<comment type="caution">
    <text evidence="1">The sequence shown here is derived from an EMBL/GenBank/DDBJ whole genome shotgun (WGS) entry which is preliminary data.</text>
</comment>
<organism evidence="1 2">
    <name type="scientific">Diversispora eburnea</name>
    <dbReference type="NCBI Taxonomy" id="1213867"/>
    <lineage>
        <taxon>Eukaryota</taxon>
        <taxon>Fungi</taxon>
        <taxon>Fungi incertae sedis</taxon>
        <taxon>Mucoromycota</taxon>
        <taxon>Glomeromycotina</taxon>
        <taxon>Glomeromycetes</taxon>
        <taxon>Diversisporales</taxon>
        <taxon>Diversisporaceae</taxon>
        <taxon>Diversispora</taxon>
    </lineage>
</organism>
<evidence type="ECO:0000313" key="1">
    <source>
        <dbReference type="EMBL" id="CAG8665206.1"/>
    </source>
</evidence>
<evidence type="ECO:0000313" key="2">
    <source>
        <dbReference type="Proteomes" id="UP000789706"/>
    </source>
</evidence>
<keyword evidence="2" id="KW-1185">Reference proteome</keyword>
<dbReference type="AlphaFoldDB" id="A0A9N9H7Q7"/>
<protein>
    <submittedName>
        <fullName evidence="1">1071_t:CDS:1</fullName>
    </submittedName>
</protein>
<feature type="non-terminal residue" evidence="1">
    <location>
        <position position="56"/>
    </location>
</feature>